<evidence type="ECO:0000256" key="1">
    <source>
        <dbReference type="SAM" id="MobiDB-lite"/>
    </source>
</evidence>
<feature type="region of interest" description="Disordered" evidence="1">
    <location>
        <begin position="203"/>
        <end position="235"/>
    </location>
</feature>
<comment type="caution">
    <text evidence="2">The sequence shown here is derived from an EMBL/GenBank/DDBJ whole genome shotgun (WGS) entry which is preliminary data.</text>
</comment>
<feature type="compositionally biased region" description="Low complexity" evidence="1">
    <location>
        <begin position="14"/>
        <end position="26"/>
    </location>
</feature>
<feature type="region of interest" description="Disordered" evidence="1">
    <location>
        <begin position="1"/>
        <end position="32"/>
    </location>
</feature>
<feature type="region of interest" description="Disordered" evidence="1">
    <location>
        <begin position="290"/>
        <end position="312"/>
    </location>
</feature>
<dbReference type="EMBL" id="CALTRL010001202">
    <property type="protein sequence ID" value="CAH7671513.1"/>
    <property type="molecule type" value="Genomic_DNA"/>
</dbReference>
<evidence type="ECO:0000313" key="2">
    <source>
        <dbReference type="EMBL" id="CAH7671513.1"/>
    </source>
</evidence>
<feature type="compositionally biased region" description="Polar residues" evidence="1">
    <location>
        <begin position="297"/>
        <end position="309"/>
    </location>
</feature>
<reference evidence="2" key="1">
    <citation type="submission" date="2022-06" db="EMBL/GenBank/DDBJ databases">
        <authorList>
            <consortium name="SYNGENTA / RWTH Aachen University"/>
        </authorList>
    </citation>
    <scope>NUCLEOTIDE SEQUENCE</scope>
</reference>
<protein>
    <submittedName>
        <fullName evidence="2">Uncharacterized protein</fullName>
    </submittedName>
</protein>
<organism evidence="2 3">
    <name type="scientific">Phakopsora pachyrhizi</name>
    <name type="common">Asian soybean rust disease fungus</name>
    <dbReference type="NCBI Taxonomy" id="170000"/>
    <lineage>
        <taxon>Eukaryota</taxon>
        <taxon>Fungi</taxon>
        <taxon>Dikarya</taxon>
        <taxon>Basidiomycota</taxon>
        <taxon>Pucciniomycotina</taxon>
        <taxon>Pucciniomycetes</taxon>
        <taxon>Pucciniales</taxon>
        <taxon>Phakopsoraceae</taxon>
        <taxon>Phakopsora</taxon>
    </lineage>
</organism>
<dbReference type="AlphaFoldDB" id="A0AAV0AQL3"/>
<gene>
    <name evidence="2" type="ORF">PPACK8108_LOCUS6284</name>
</gene>
<keyword evidence="3" id="KW-1185">Reference proteome</keyword>
<name>A0AAV0AQL3_PHAPC</name>
<evidence type="ECO:0000313" key="3">
    <source>
        <dbReference type="Proteomes" id="UP001153365"/>
    </source>
</evidence>
<dbReference type="Proteomes" id="UP001153365">
    <property type="component" value="Unassembled WGS sequence"/>
</dbReference>
<feature type="region of interest" description="Disordered" evidence="1">
    <location>
        <begin position="48"/>
        <end position="86"/>
    </location>
</feature>
<feature type="compositionally biased region" description="Polar residues" evidence="1">
    <location>
        <begin position="223"/>
        <end position="235"/>
    </location>
</feature>
<feature type="compositionally biased region" description="Polar residues" evidence="1">
    <location>
        <begin position="48"/>
        <end position="61"/>
    </location>
</feature>
<proteinExistence type="predicted"/>
<sequence>MGCPFWSRTQTAISSSSSLQNSSSPSRHYQRAEQTGFVLDQPSTVITPSFQVEPSSGQNHLSLPLDISTAPDVPSSSSKGGNEDMSPVQLIEGTKQNKQSIPKVTNRHKIFIDVKTLTIEQIKECLKNYSYLFSKNERYSQLVALYCILAKKINKKSQKPSCFEGSRGPQLVRQLSSQLRLKQPQENIEVQPLIIANDHLSENSRGSVCSSNNQFLPPDLNHQKNLPGNPSTSKVSSWRTQVLSSANEDTALQETLYLKETFQELVNQNKDVIDRLDSLVKGVKSLSIGAQELPSKPGSQPTGNPSNIPQGGPLHTLIRLHCATLFGKCLDNGRFPPAATSWEKAGWRRKVDLDIETERAVEVVLDNASDLASEGNSDEVMHRMSDSEFESDRDPSFPYGNGPGHCQASAQTLAIIWQTMRKAGVAKFRPDLNKGFSTGDNQFLWNIALQTFINLVCLGEYKGISLDIYHEEDIWIALQNHVWLRLMRQYQEESLGLESQDAKSRAQRRQSRMTKDVALDMLPQLCLAQVKYILSKPLLYELLPVVENCCSDDETDDDAMDEKKNSTQPTKYCTVLRMPWRSTLLGKLMVHINILQDPRNSTAPQRSNA</sequence>
<feature type="compositionally biased region" description="Polar residues" evidence="1">
    <location>
        <begin position="203"/>
        <end position="215"/>
    </location>
</feature>
<accession>A0AAV0AQL3</accession>